<dbReference type="PROSITE" id="PS50089">
    <property type="entry name" value="ZF_RING_2"/>
    <property type="match status" value="1"/>
</dbReference>
<feature type="domain" description="RING-type" evidence="6">
    <location>
        <begin position="45"/>
        <end position="91"/>
    </location>
</feature>
<accession>A0AAV5VHT6</accession>
<evidence type="ECO:0000256" key="4">
    <source>
        <dbReference type="PROSITE-ProRule" id="PRU00175"/>
    </source>
</evidence>
<dbReference type="Pfam" id="PF13639">
    <property type="entry name" value="zf-RING_2"/>
    <property type="match status" value="1"/>
</dbReference>
<evidence type="ECO:0000259" key="6">
    <source>
        <dbReference type="PROSITE" id="PS50089"/>
    </source>
</evidence>
<dbReference type="Proteomes" id="UP001432322">
    <property type="component" value="Unassembled WGS sequence"/>
</dbReference>
<keyword evidence="3" id="KW-0862">Zinc</keyword>
<feature type="region of interest" description="Disordered" evidence="5">
    <location>
        <begin position="1"/>
        <end position="42"/>
    </location>
</feature>
<dbReference type="PANTHER" id="PTHR45969">
    <property type="entry name" value="RING ZINC FINGER PROTEIN-RELATED"/>
    <property type="match status" value="1"/>
</dbReference>
<dbReference type="InterPro" id="IPR001841">
    <property type="entry name" value="Znf_RING"/>
</dbReference>
<keyword evidence="2 4" id="KW-0863">Zinc-finger</keyword>
<evidence type="ECO:0000313" key="8">
    <source>
        <dbReference type="Proteomes" id="UP001432322"/>
    </source>
</evidence>
<evidence type="ECO:0000256" key="3">
    <source>
        <dbReference type="ARBA" id="ARBA00022833"/>
    </source>
</evidence>
<feature type="compositionally biased region" description="Low complexity" evidence="5">
    <location>
        <begin position="10"/>
        <end position="34"/>
    </location>
</feature>
<dbReference type="PANTHER" id="PTHR45969:SF69">
    <property type="entry name" value="FINGER DOMAIN PROTEIN, PUTATIVE (AFU_ORTHOLOGUE AFUA_3G12190)-RELATED"/>
    <property type="match status" value="1"/>
</dbReference>
<evidence type="ECO:0000256" key="2">
    <source>
        <dbReference type="ARBA" id="ARBA00022771"/>
    </source>
</evidence>
<feature type="region of interest" description="Disordered" evidence="5">
    <location>
        <begin position="310"/>
        <end position="446"/>
    </location>
</feature>
<dbReference type="SMART" id="SM00184">
    <property type="entry name" value="RING"/>
    <property type="match status" value="1"/>
</dbReference>
<protein>
    <recommendedName>
        <fullName evidence="6">RING-type domain-containing protein</fullName>
    </recommendedName>
</protein>
<organism evidence="7 8">
    <name type="scientific">Pristionchus fissidentatus</name>
    <dbReference type="NCBI Taxonomy" id="1538716"/>
    <lineage>
        <taxon>Eukaryota</taxon>
        <taxon>Metazoa</taxon>
        <taxon>Ecdysozoa</taxon>
        <taxon>Nematoda</taxon>
        <taxon>Chromadorea</taxon>
        <taxon>Rhabditida</taxon>
        <taxon>Rhabditina</taxon>
        <taxon>Diplogasteromorpha</taxon>
        <taxon>Diplogasteroidea</taxon>
        <taxon>Neodiplogasteridae</taxon>
        <taxon>Pristionchus</taxon>
    </lineage>
</organism>
<keyword evidence="1" id="KW-0479">Metal-binding</keyword>
<dbReference type="SUPFAM" id="SSF57850">
    <property type="entry name" value="RING/U-box"/>
    <property type="match status" value="1"/>
</dbReference>
<feature type="compositionally biased region" description="Low complexity" evidence="5">
    <location>
        <begin position="376"/>
        <end position="446"/>
    </location>
</feature>
<feature type="compositionally biased region" description="Low complexity" evidence="5">
    <location>
        <begin position="322"/>
        <end position="368"/>
    </location>
</feature>
<dbReference type="AlphaFoldDB" id="A0AAV5VHT6"/>
<dbReference type="GO" id="GO:0061630">
    <property type="term" value="F:ubiquitin protein ligase activity"/>
    <property type="evidence" value="ECO:0007669"/>
    <property type="project" value="TreeGrafter"/>
</dbReference>
<dbReference type="EMBL" id="BTSY01000003">
    <property type="protein sequence ID" value="GMT18216.1"/>
    <property type="molecule type" value="Genomic_DNA"/>
</dbReference>
<reference evidence="7" key="1">
    <citation type="submission" date="2023-10" db="EMBL/GenBank/DDBJ databases">
        <title>Genome assembly of Pristionchus species.</title>
        <authorList>
            <person name="Yoshida K."/>
            <person name="Sommer R.J."/>
        </authorList>
    </citation>
    <scope>NUCLEOTIDE SEQUENCE</scope>
    <source>
        <strain evidence="7">RS5133</strain>
    </source>
</reference>
<evidence type="ECO:0000256" key="5">
    <source>
        <dbReference type="SAM" id="MobiDB-lite"/>
    </source>
</evidence>
<dbReference type="Gene3D" id="3.30.40.10">
    <property type="entry name" value="Zinc/RING finger domain, C3HC4 (zinc finger)"/>
    <property type="match status" value="1"/>
</dbReference>
<dbReference type="GO" id="GO:0008270">
    <property type="term" value="F:zinc ion binding"/>
    <property type="evidence" value="ECO:0007669"/>
    <property type="project" value="UniProtKB-KW"/>
</dbReference>
<name>A0AAV5VHT6_9BILA</name>
<sequence length="446" mass="48209">MPPVNRQRSRAAASPPLRASARSNATSSDATAPTTDEETREKPQCSVCFDDLASKRSVKLKQCKHSFHRTCCVSWIETRENRDTQACPLCRKRVYDILDENNRPIEQLIAFGGSGQPTKQRVFRAAADLKEPRIDSTIKWLIEKNQKDLGTVRAQKELAQSESKSDEYVADIDTELEKLTKRDQIYEEMMQVWRSGGMVDADDDDFDDSDSEDGGWDMEEEMAVDVPARRDARNMEMAAVRDLMMGELLDDDDDEDDDDFGDFDDLEDMFVPEEGEDDLPRDLAHEIESLFRTLSRGGRAMLPFRSMRDTSPQYRLWPPPASRTRTPRPTGQAAAARARAGHAATTAAAANARAARAAAAATTRAANARAERAEAAADAAAASARTAAAASSRAARAAARAAPSGSAAPAQSSRRQGRTAAASSTGAARAAAAAGPSRSAAPAAAA</sequence>
<dbReference type="InterPro" id="IPR013083">
    <property type="entry name" value="Znf_RING/FYVE/PHD"/>
</dbReference>
<evidence type="ECO:0000256" key="1">
    <source>
        <dbReference type="ARBA" id="ARBA00022723"/>
    </source>
</evidence>
<dbReference type="GO" id="GO:0016567">
    <property type="term" value="P:protein ubiquitination"/>
    <property type="evidence" value="ECO:0007669"/>
    <property type="project" value="TreeGrafter"/>
</dbReference>
<feature type="non-terminal residue" evidence="7">
    <location>
        <position position="446"/>
    </location>
</feature>
<comment type="caution">
    <text evidence="7">The sequence shown here is derived from an EMBL/GenBank/DDBJ whole genome shotgun (WGS) entry which is preliminary data.</text>
</comment>
<evidence type="ECO:0000313" key="7">
    <source>
        <dbReference type="EMBL" id="GMT18216.1"/>
    </source>
</evidence>
<proteinExistence type="predicted"/>
<keyword evidence="8" id="KW-1185">Reference proteome</keyword>
<gene>
    <name evidence="7" type="ORF">PFISCL1PPCAC_9513</name>
</gene>
<dbReference type="CDD" id="cd16448">
    <property type="entry name" value="RING-H2"/>
    <property type="match status" value="1"/>
</dbReference>